<dbReference type="EMBL" id="CP051682">
    <property type="protein sequence ID" value="QJD95860.1"/>
    <property type="molecule type" value="Genomic_DNA"/>
</dbReference>
<dbReference type="InterPro" id="IPR032710">
    <property type="entry name" value="NTF2-like_dom_sf"/>
</dbReference>
<feature type="signal peptide" evidence="1">
    <location>
        <begin position="1"/>
        <end position="22"/>
    </location>
</feature>
<keyword evidence="1" id="KW-0732">Signal</keyword>
<organism evidence="2 3">
    <name type="scientific">Mucilaginibacter robiniae</name>
    <dbReference type="NCBI Taxonomy" id="2728022"/>
    <lineage>
        <taxon>Bacteria</taxon>
        <taxon>Pseudomonadati</taxon>
        <taxon>Bacteroidota</taxon>
        <taxon>Sphingobacteriia</taxon>
        <taxon>Sphingobacteriales</taxon>
        <taxon>Sphingobacteriaceae</taxon>
        <taxon>Mucilaginibacter</taxon>
    </lineage>
</organism>
<keyword evidence="3" id="KW-1185">Reference proteome</keyword>
<protein>
    <recommendedName>
        <fullName evidence="4">Nuclear transport factor 2 family protein</fullName>
    </recommendedName>
</protein>
<dbReference type="InterPro" id="IPR039437">
    <property type="entry name" value="FrzH/put_lumazine-bd"/>
</dbReference>
<accession>A0A7L5DXM8</accession>
<dbReference type="Proteomes" id="UP000503278">
    <property type="component" value="Chromosome"/>
</dbReference>
<dbReference type="AlphaFoldDB" id="A0A7L5DXM8"/>
<dbReference type="RefSeq" id="WP_169606866.1">
    <property type="nucleotide sequence ID" value="NZ_CP051682.1"/>
</dbReference>
<evidence type="ECO:0000256" key="1">
    <source>
        <dbReference type="SAM" id="SignalP"/>
    </source>
</evidence>
<dbReference type="KEGG" id="mrob:HH214_08220"/>
<evidence type="ECO:0000313" key="2">
    <source>
        <dbReference type="EMBL" id="QJD95860.1"/>
    </source>
</evidence>
<dbReference type="Pfam" id="PF12893">
    <property type="entry name" value="Lumazine_bd_2"/>
    <property type="match status" value="1"/>
</dbReference>
<sequence>MKNFKLFALAVALVITSFVAKADGPNAARLTREDAIDVYINAMSQGKTQGLNDVIDESAKFRTVRNQKIVSMDKADIMSFVDANAGVVQDCSVNTEVVESNTDMSIVKVDMQYNNFVRSNYVTLTNTGEGWKITDVYSVFK</sequence>
<reference evidence="2 3" key="1">
    <citation type="submission" date="2020-04" db="EMBL/GenBank/DDBJ databases">
        <title>Genome sequencing of novel species.</title>
        <authorList>
            <person name="Heo J."/>
            <person name="Kim S.-J."/>
            <person name="Kim J.-S."/>
            <person name="Hong S.-B."/>
            <person name="Kwon S.-W."/>
        </authorList>
    </citation>
    <scope>NUCLEOTIDE SEQUENCE [LARGE SCALE GENOMIC DNA]</scope>
    <source>
        <strain evidence="2 3">F39-2</strain>
    </source>
</reference>
<dbReference type="Gene3D" id="3.10.450.50">
    <property type="match status" value="1"/>
</dbReference>
<evidence type="ECO:0008006" key="4">
    <source>
        <dbReference type="Google" id="ProtNLM"/>
    </source>
</evidence>
<dbReference type="SUPFAM" id="SSF54427">
    <property type="entry name" value="NTF2-like"/>
    <property type="match status" value="1"/>
</dbReference>
<gene>
    <name evidence="2" type="ORF">HH214_08220</name>
</gene>
<name>A0A7L5DXM8_9SPHI</name>
<evidence type="ECO:0000313" key="3">
    <source>
        <dbReference type="Proteomes" id="UP000503278"/>
    </source>
</evidence>
<feature type="chain" id="PRO_5029601338" description="Nuclear transport factor 2 family protein" evidence="1">
    <location>
        <begin position="23"/>
        <end position="141"/>
    </location>
</feature>
<proteinExistence type="predicted"/>